<keyword evidence="3 7" id="KW-0812">Transmembrane</keyword>
<keyword evidence="4 7" id="KW-1133">Transmembrane helix</keyword>
<evidence type="ECO:0000256" key="4">
    <source>
        <dbReference type="ARBA" id="ARBA00022989"/>
    </source>
</evidence>
<evidence type="ECO:0000256" key="3">
    <source>
        <dbReference type="ARBA" id="ARBA00022692"/>
    </source>
</evidence>
<feature type="domain" description="ABC3 transporter permease C-terminal" evidence="8">
    <location>
        <begin position="719"/>
        <end position="832"/>
    </location>
</feature>
<feature type="transmembrane region" description="Helical" evidence="7">
    <location>
        <begin position="359"/>
        <end position="383"/>
    </location>
</feature>
<keyword evidence="10" id="KW-1185">Reference proteome</keyword>
<evidence type="ECO:0000256" key="5">
    <source>
        <dbReference type="ARBA" id="ARBA00023136"/>
    </source>
</evidence>
<dbReference type="RefSeq" id="WP_251776946.1">
    <property type="nucleotide sequence ID" value="NZ_JAMKFE010000002.1"/>
</dbReference>
<evidence type="ECO:0000256" key="2">
    <source>
        <dbReference type="ARBA" id="ARBA00022475"/>
    </source>
</evidence>
<feature type="transmembrane region" description="Helical" evidence="7">
    <location>
        <begin position="428"/>
        <end position="452"/>
    </location>
</feature>
<reference evidence="9" key="1">
    <citation type="submission" date="2022-05" db="EMBL/GenBank/DDBJ databases">
        <title>Schlegelella sp. nov., isolated from mangrove soil.</title>
        <authorList>
            <person name="Liu Y."/>
            <person name="Ge X."/>
            <person name="Liu W."/>
        </authorList>
    </citation>
    <scope>NUCLEOTIDE SEQUENCE</scope>
    <source>
        <strain evidence="9">S2-27</strain>
    </source>
</reference>
<feature type="transmembrane region" description="Helical" evidence="7">
    <location>
        <begin position="717"/>
        <end position="738"/>
    </location>
</feature>
<organism evidence="9 10">
    <name type="scientific">Caldimonas mangrovi</name>
    <dbReference type="NCBI Taxonomy" id="2944811"/>
    <lineage>
        <taxon>Bacteria</taxon>
        <taxon>Pseudomonadati</taxon>
        <taxon>Pseudomonadota</taxon>
        <taxon>Betaproteobacteria</taxon>
        <taxon>Burkholderiales</taxon>
        <taxon>Sphaerotilaceae</taxon>
        <taxon>Caldimonas</taxon>
    </lineage>
</organism>
<dbReference type="EMBL" id="JAMKFE010000002">
    <property type="protein sequence ID" value="MCM5678816.1"/>
    <property type="molecule type" value="Genomic_DNA"/>
</dbReference>
<dbReference type="InterPro" id="IPR003838">
    <property type="entry name" value="ABC3_permease_C"/>
</dbReference>
<name>A0ABT0YJB2_9BURK</name>
<dbReference type="Pfam" id="PF02687">
    <property type="entry name" value="FtsX"/>
    <property type="match status" value="2"/>
</dbReference>
<feature type="region of interest" description="Disordered" evidence="6">
    <location>
        <begin position="123"/>
        <end position="143"/>
    </location>
</feature>
<accession>A0ABT0YJB2</accession>
<evidence type="ECO:0000313" key="9">
    <source>
        <dbReference type="EMBL" id="MCM5678816.1"/>
    </source>
</evidence>
<feature type="transmembrane region" description="Helical" evidence="7">
    <location>
        <begin position="803"/>
        <end position="825"/>
    </location>
</feature>
<dbReference type="PANTHER" id="PTHR30287:SF1">
    <property type="entry name" value="INNER MEMBRANE PROTEIN"/>
    <property type="match status" value="1"/>
</dbReference>
<feature type="transmembrane region" description="Helical" evidence="7">
    <location>
        <begin position="321"/>
        <end position="347"/>
    </location>
</feature>
<comment type="caution">
    <text evidence="9">The sequence shown here is derived from an EMBL/GenBank/DDBJ whole genome shotgun (WGS) entry which is preliminary data.</text>
</comment>
<evidence type="ECO:0000256" key="7">
    <source>
        <dbReference type="SAM" id="Phobius"/>
    </source>
</evidence>
<proteinExistence type="predicted"/>
<sequence>MSLLTLSLAWRQMARDFRSGELRLLIVAVMLAVAALTAVGFFADRLKGGLARDARQLLGGDAIVATDQPTPPAFVERAREAGLDTTVTVAFPSMARATDEQGGATRLVSLKATGDGYPLRSRLRLADGPGQTEQTAEGPPEPGTVWVEAGVLDALQLRVGDPLLLGDATLRIAKLITFESDRGAGFLSLSPRVLLNQADLPATALIQPASRVTYRLAVAAPDGRERAATEYVAWAEARIKAENLRGIRIESLESGRPEMRQTLDRAEKFLNLVALLAALLAAVAVGIASRDFANRHLDDCAMLRVLGQSQRTIAWSYTLEFAAVGALASALGAALGFGVHHVFVAMLSNLLDATLPAATAWPALFGLGVGLTLLFGFGLPPVLQLAQVPPLRVIRRDVGELKPTSLLVLAAGGLGFAALLLAASSDLLLGAIAVGGFAAAVALFALFAWGAVHLLRRAVPEAGVPRWLVLATRQVSARPAFAVLQISALSVGLLALMLLVLLRTDLITSWRAATPPDAPNRFVINIQPEQGDPFQQHLRAAGVQRYDWYPMIRGRLVAINGRDVAVDDFQDERAKRLVDREFNLSHAAQMPTHNEAAGGRWTPEEPQAVSVEEGLAATLGLKLGDTLRFDIAGIQTEGRITSLRKVDWASMRVNFFVMFPLSEMPEVPSTYIAAFKAPDTPGFDNALSHEFPNITNVDVSASIAQVQRVLDQVIRAVEFLFGFTLAAGLVVLFAAVVATREQRSREFAIMRAMGAGGTLLARVQRAELLGVGALAGLLASLAAAAVGWALARYAFEFSWGASPWVPLAGTAVGAVLALAAGWWGLREVLRRPVVETLRKAAV</sequence>
<feature type="transmembrane region" description="Helical" evidence="7">
    <location>
        <begin position="403"/>
        <end position="421"/>
    </location>
</feature>
<feature type="domain" description="ABC3 transporter permease C-terminal" evidence="8">
    <location>
        <begin position="272"/>
        <end position="389"/>
    </location>
</feature>
<feature type="transmembrane region" description="Helical" evidence="7">
    <location>
        <begin position="768"/>
        <end position="791"/>
    </location>
</feature>
<feature type="transmembrane region" description="Helical" evidence="7">
    <location>
        <begin position="480"/>
        <end position="502"/>
    </location>
</feature>
<dbReference type="InterPro" id="IPR038766">
    <property type="entry name" value="Membrane_comp_ABC_pdt"/>
</dbReference>
<comment type="subcellular location">
    <subcellularLocation>
        <location evidence="1">Cell membrane</location>
        <topology evidence="1">Multi-pass membrane protein</topology>
    </subcellularLocation>
</comment>
<dbReference type="PANTHER" id="PTHR30287">
    <property type="entry name" value="MEMBRANE COMPONENT OF PREDICTED ABC SUPERFAMILY METABOLITE UPTAKE TRANSPORTER"/>
    <property type="match status" value="1"/>
</dbReference>
<evidence type="ECO:0000259" key="8">
    <source>
        <dbReference type="Pfam" id="PF02687"/>
    </source>
</evidence>
<keyword evidence="2" id="KW-1003">Cell membrane</keyword>
<feature type="transmembrane region" description="Helical" evidence="7">
    <location>
        <begin position="24"/>
        <end position="43"/>
    </location>
</feature>
<keyword evidence="5 7" id="KW-0472">Membrane</keyword>
<feature type="transmembrane region" description="Helical" evidence="7">
    <location>
        <begin position="269"/>
        <end position="288"/>
    </location>
</feature>
<evidence type="ECO:0000313" key="10">
    <source>
        <dbReference type="Proteomes" id="UP001165541"/>
    </source>
</evidence>
<evidence type="ECO:0000256" key="1">
    <source>
        <dbReference type="ARBA" id="ARBA00004651"/>
    </source>
</evidence>
<gene>
    <name evidence="9" type="ORF">M8A51_04625</name>
</gene>
<protein>
    <submittedName>
        <fullName evidence="9">FtsX-like permease family protein</fullName>
    </submittedName>
</protein>
<dbReference type="Proteomes" id="UP001165541">
    <property type="component" value="Unassembled WGS sequence"/>
</dbReference>
<evidence type="ECO:0000256" key="6">
    <source>
        <dbReference type="SAM" id="MobiDB-lite"/>
    </source>
</evidence>